<name>A0A1A6HWF7_NEOLE</name>
<evidence type="ECO:0000313" key="2">
    <source>
        <dbReference type="Proteomes" id="UP000092124"/>
    </source>
</evidence>
<protein>
    <submittedName>
        <fullName evidence="1">Uncharacterized protein</fullName>
    </submittedName>
</protein>
<keyword evidence="2" id="KW-1185">Reference proteome</keyword>
<accession>A0A1A6HWF7</accession>
<dbReference type="EMBL" id="LZPO01008017">
    <property type="protein sequence ID" value="OBS82576.1"/>
    <property type="molecule type" value="Genomic_DNA"/>
</dbReference>
<dbReference type="Proteomes" id="UP000092124">
    <property type="component" value="Unassembled WGS sequence"/>
</dbReference>
<organism evidence="1 2">
    <name type="scientific">Neotoma lepida</name>
    <name type="common">Desert woodrat</name>
    <dbReference type="NCBI Taxonomy" id="56216"/>
    <lineage>
        <taxon>Eukaryota</taxon>
        <taxon>Metazoa</taxon>
        <taxon>Chordata</taxon>
        <taxon>Craniata</taxon>
        <taxon>Vertebrata</taxon>
        <taxon>Euteleostomi</taxon>
        <taxon>Mammalia</taxon>
        <taxon>Eutheria</taxon>
        <taxon>Euarchontoglires</taxon>
        <taxon>Glires</taxon>
        <taxon>Rodentia</taxon>
        <taxon>Myomorpha</taxon>
        <taxon>Muroidea</taxon>
        <taxon>Cricetidae</taxon>
        <taxon>Neotominae</taxon>
        <taxon>Neotoma</taxon>
    </lineage>
</organism>
<reference evidence="1 2" key="1">
    <citation type="submission" date="2016-06" db="EMBL/GenBank/DDBJ databases">
        <title>The Draft Genome Sequence and Annotation of the Desert Woodrat Neotoma lepida.</title>
        <authorList>
            <person name="Campbell M."/>
            <person name="Oakeson K.F."/>
            <person name="Yandell M."/>
            <person name="Halpert J.R."/>
            <person name="Dearing D."/>
        </authorList>
    </citation>
    <scope>NUCLEOTIDE SEQUENCE [LARGE SCALE GENOMIC DNA]</scope>
    <source>
        <strain evidence="1">417</strain>
        <tissue evidence="1">Liver</tissue>
    </source>
</reference>
<dbReference type="AlphaFoldDB" id="A0A1A6HWF7"/>
<sequence>MVAVKKMKKSLGLQLVVRGGKYVLGSKQTLRLTRQGQ</sequence>
<evidence type="ECO:0000313" key="1">
    <source>
        <dbReference type="EMBL" id="OBS82576.1"/>
    </source>
</evidence>
<comment type="caution">
    <text evidence="1">The sequence shown here is derived from an EMBL/GenBank/DDBJ whole genome shotgun (WGS) entry which is preliminary data.</text>
</comment>
<gene>
    <name evidence="1" type="ORF">A6R68_23436</name>
</gene>
<proteinExistence type="predicted"/>